<proteinExistence type="predicted"/>
<organism evidence="5 6">
    <name type="scientific">Natrinema thermotolerans</name>
    <dbReference type="NCBI Taxonomy" id="121872"/>
    <lineage>
        <taxon>Archaea</taxon>
        <taxon>Methanobacteriati</taxon>
        <taxon>Methanobacteriota</taxon>
        <taxon>Stenosarchaea group</taxon>
        <taxon>Halobacteria</taxon>
        <taxon>Halobacteriales</taxon>
        <taxon>Natrialbaceae</taxon>
        <taxon>Natrinema</taxon>
    </lineage>
</organism>
<keyword evidence="2" id="KW-0472">Membrane</keyword>
<dbReference type="Pfam" id="PF24034">
    <property type="entry name" value="DUF7343"/>
    <property type="match status" value="1"/>
</dbReference>
<dbReference type="InterPro" id="IPR055769">
    <property type="entry name" value="DUF7345"/>
</dbReference>
<dbReference type="Pfam" id="PF24036">
    <property type="entry name" value="DUF7345"/>
    <property type="match status" value="1"/>
</dbReference>
<sequence>MDARGLRALSIVLVVVCSVAAAVAPIGAAADPGSRPAALQAEDELALEDADQIVMDVFIAENGSALVTVDYQFRYGENGTSKAAWERLRTDVESDTEAYVDAERTKWNDTVADGANETGQNMSLSNLSIATENETALQKIGHVEVSFRWESFAAVEINQLTAGPALSGFTLDDDTRLQFRWPAGYSIYENDGQPQIDPSPSNRTDDMVIWRGSEVGFADERPWIVLIEDGGSNANTTATPSNEGPTMPWTIVVLALALLAAVGAGGWLLGRERTADNGSKREAERPTQPDGSTGSASNAADGPPPELLSNEERVLRLLEERGGRIKQQAVVSELGWTEAKTSQVVGDLREADEIEVFRIGRENVLSLPEEDEE</sequence>
<feature type="region of interest" description="Disordered" evidence="1">
    <location>
        <begin position="273"/>
        <end position="307"/>
    </location>
</feature>
<dbReference type="Proteomes" id="UP001224926">
    <property type="component" value="Chromosome"/>
</dbReference>
<evidence type="ECO:0000259" key="3">
    <source>
        <dbReference type="Pfam" id="PF24034"/>
    </source>
</evidence>
<evidence type="ECO:0000313" key="6">
    <source>
        <dbReference type="Proteomes" id="UP001224926"/>
    </source>
</evidence>
<accession>A0AAF0PEQ1</accession>
<keyword evidence="2" id="KW-1133">Transmembrane helix</keyword>
<keyword evidence="2" id="KW-0812">Transmembrane</keyword>
<feature type="compositionally biased region" description="Polar residues" evidence="1">
    <location>
        <begin position="289"/>
        <end position="298"/>
    </location>
</feature>
<dbReference type="GeneID" id="39861821"/>
<feature type="compositionally biased region" description="Basic and acidic residues" evidence="1">
    <location>
        <begin position="273"/>
        <end position="287"/>
    </location>
</feature>
<dbReference type="AlphaFoldDB" id="A0AAF0PEQ1"/>
<keyword evidence="6" id="KW-1185">Reference proteome</keyword>
<reference evidence="5 6" key="1">
    <citation type="submission" date="2022-07" db="EMBL/GenBank/DDBJ databases">
        <title>Two temperate virus in Haloterrigena jeotgali A29.</title>
        <authorList>
            <person name="Deng X."/>
        </authorList>
    </citation>
    <scope>NUCLEOTIDE SEQUENCE [LARGE SCALE GENOMIC DNA]</scope>
    <source>
        <strain evidence="5 6">A29</strain>
    </source>
</reference>
<name>A0AAF0PEQ1_9EURY</name>
<protein>
    <recommendedName>
        <fullName evidence="7">HTH iclR-type domain-containing protein</fullName>
    </recommendedName>
</protein>
<feature type="transmembrane region" description="Helical" evidence="2">
    <location>
        <begin position="249"/>
        <end position="270"/>
    </location>
</feature>
<evidence type="ECO:0000313" key="5">
    <source>
        <dbReference type="EMBL" id="WMT09816.1"/>
    </source>
</evidence>
<evidence type="ECO:0008006" key="7">
    <source>
        <dbReference type="Google" id="ProtNLM"/>
    </source>
</evidence>
<dbReference type="RefSeq" id="WP_049965393.1">
    <property type="nucleotide sequence ID" value="NZ_CP101873.1"/>
</dbReference>
<feature type="domain" description="DUF7345" evidence="4">
    <location>
        <begin position="57"/>
        <end position="185"/>
    </location>
</feature>
<evidence type="ECO:0000259" key="4">
    <source>
        <dbReference type="Pfam" id="PF24036"/>
    </source>
</evidence>
<dbReference type="EMBL" id="CP101873">
    <property type="protein sequence ID" value="WMT09816.1"/>
    <property type="molecule type" value="Genomic_DNA"/>
</dbReference>
<gene>
    <name evidence="5" type="ORF">NP511_09345</name>
</gene>
<evidence type="ECO:0000256" key="1">
    <source>
        <dbReference type="SAM" id="MobiDB-lite"/>
    </source>
</evidence>
<feature type="domain" description="DUF7343" evidence="3">
    <location>
        <begin position="307"/>
        <end position="368"/>
    </location>
</feature>
<dbReference type="GeneID" id="84214144"/>
<dbReference type="InterPro" id="IPR055767">
    <property type="entry name" value="DUF7343"/>
</dbReference>
<evidence type="ECO:0000256" key="2">
    <source>
        <dbReference type="SAM" id="Phobius"/>
    </source>
</evidence>